<keyword evidence="3" id="KW-1185">Reference proteome</keyword>
<evidence type="ECO:0000256" key="1">
    <source>
        <dbReference type="SAM" id="MobiDB-lite"/>
    </source>
</evidence>
<comment type="caution">
    <text evidence="2">The sequence shown here is derived from an EMBL/GenBank/DDBJ whole genome shotgun (WGS) entry which is preliminary data.</text>
</comment>
<sequence length="367" mass="39727">MNPETGDTMKHRSMLGRSSQVNFRERVTRSSSRGIDSASYMDEEGLEEGNLKSGGDGNGVCAFEDGVSKAGNVSDLDEAELIFGSVCKDPKVSLNANVSDKPGVNVNSASVNDIPMSNSGLGSSGSGFVPGMLVPFDENPMLNPNAKGSQSTNGKGLSLNEVKVPGMFKIIGDGSMLKKGVGSVSNFEVGDQNSAGRGLSNNGGLRQSVSFARREVAVMDPVLEEGIDKWSMTVCVIENGPWMVENKPLFVRKWEPGLCMSKPDTSKLPLWVKIYDIPLEAWNVEGISRIASRIGVPIIMDKITTLICEKPYGRASYARVLVEVDVAKGLVDSVEIWYKGLGKSMILNVEYGWRPFLFFWVKGTLPR</sequence>
<dbReference type="Proteomes" id="UP001151760">
    <property type="component" value="Unassembled WGS sequence"/>
</dbReference>
<reference evidence="2" key="1">
    <citation type="journal article" date="2022" name="Int. J. Mol. Sci.">
        <title>Draft Genome of Tanacetum Coccineum: Genomic Comparison of Closely Related Tanacetum-Family Plants.</title>
        <authorList>
            <person name="Yamashiro T."/>
            <person name="Shiraishi A."/>
            <person name="Nakayama K."/>
            <person name="Satake H."/>
        </authorList>
    </citation>
    <scope>NUCLEOTIDE SEQUENCE</scope>
</reference>
<protein>
    <submittedName>
        <fullName evidence="2">Zinc knuckle CX2CX4HX4C containing protein</fullName>
    </submittedName>
</protein>
<dbReference type="InterPro" id="IPR040256">
    <property type="entry name" value="At4g02000-like"/>
</dbReference>
<dbReference type="PANTHER" id="PTHR31286">
    <property type="entry name" value="GLYCINE-RICH CELL WALL STRUCTURAL PROTEIN 1.8-LIKE"/>
    <property type="match status" value="1"/>
</dbReference>
<evidence type="ECO:0000313" key="2">
    <source>
        <dbReference type="EMBL" id="GJT92144.1"/>
    </source>
</evidence>
<name>A0ABQ5HXI9_9ASTR</name>
<reference evidence="2" key="2">
    <citation type="submission" date="2022-01" db="EMBL/GenBank/DDBJ databases">
        <authorList>
            <person name="Yamashiro T."/>
            <person name="Shiraishi A."/>
            <person name="Satake H."/>
            <person name="Nakayama K."/>
        </authorList>
    </citation>
    <scope>NUCLEOTIDE SEQUENCE</scope>
</reference>
<evidence type="ECO:0000313" key="3">
    <source>
        <dbReference type="Proteomes" id="UP001151760"/>
    </source>
</evidence>
<proteinExistence type="predicted"/>
<dbReference type="EMBL" id="BQNB010020082">
    <property type="protein sequence ID" value="GJT92144.1"/>
    <property type="molecule type" value="Genomic_DNA"/>
</dbReference>
<organism evidence="2 3">
    <name type="scientific">Tanacetum coccineum</name>
    <dbReference type="NCBI Taxonomy" id="301880"/>
    <lineage>
        <taxon>Eukaryota</taxon>
        <taxon>Viridiplantae</taxon>
        <taxon>Streptophyta</taxon>
        <taxon>Embryophyta</taxon>
        <taxon>Tracheophyta</taxon>
        <taxon>Spermatophyta</taxon>
        <taxon>Magnoliopsida</taxon>
        <taxon>eudicotyledons</taxon>
        <taxon>Gunneridae</taxon>
        <taxon>Pentapetalae</taxon>
        <taxon>asterids</taxon>
        <taxon>campanulids</taxon>
        <taxon>Asterales</taxon>
        <taxon>Asteraceae</taxon>
        <taxon>Asteroideae</taxon>
        <taxon>Anthemideae</taxon>
        <taxon>Anthemidinae</taxon>
        <taxon>Tanacetum</taxon>
    </lineage>
</organism>
<accession>A0ABQ5HXI9</accession>
<dbReference type="PANTHER" id="PTHR31286:SF99">
    <property type="entry name" value="DUF4283 DOMAIN-CONTAINING PROTEIN"/>
    <property type="match status" value="1"/>
</dbReference>
<feature type="region of interest" description="Disordered" evidence="1">
    <location>
        <begin position="23"/>
        <end position="55"/>
    </location>
</feature>
<gene>
    <name evidence="2" type="ORF">Tco_1080989</name>
</gene>